<keyword evidence="8" id="KW-1185">Reference proteome</keyword>
<evidence type="ECO:0000256" key="3">
    <source>
        <dbReference type="ARBA" id="ARBA00022692"/>
    </source>
</evidence>
<evidence type="ECO:0000256" key="2">
    <source>
        <dbReference type="ARBA" id="ARBA00009012"/>
    </source>
</evidence>
<evidence type="ECO:0000256" key="6">
    <source>
        <dbReference type="SAM" id="Phobius"/>
    </source>
</evidence>
<feature type="transmembrane region" description="Helical" evidence="6">
    <location>
        <begin position="158"/>
        <end position="181"/>
    </location>
</feature>
<keyword evidence="5 6" id="KW-0472">Membrane</keyword>
<evidence type="ECO:0000256" key="1">
    <source>
        <dbReference type="ARBA" id="ARBA00004141"/>
    </source>
</evidence>
<feature type="transmembrane region" description="Helical" evidence="6">
    <location>
        <begin position="115"/>
        <end position="137"/>
    </location>
</feature>
<dbReference type="InParanoid" id="A0A1Q6DV56"/>
<dbReference type="Pfam" id="PF01940">
    <property type="entry name" value="DUF92"/>
    <property type="match status" value="1"/>
</dbReference>
<evidence type="ECO:0000313" key="7">
    <source>
        <dbReference type="EMBL" id="OKY78236.1"/>
    </source>
</evidence>
<dbReference type="InterPro" id="IPR002794">
    <property type="entry name" value="DUF92_TMEM19"/>
</dbReference>
<dbReference type="PANTHER" id="PTHR13353:SF5">
    <property type="entry name" value="TRANSMEMBRANE PROTEIN 19"/>
    <property type="match status" value="1"/>
</dbReference>
<organism evidence="7 8">
    <name type="scientific">Methanohalarchaeum thermophilum</name>
    <dbReference type="NCBI Taxonomy" id="1903181"/>
    <lineage>
        <taxon>Archaea</taxon>
        <taxon>Methanobacteriati</taxon>
        <taxon>Methanobacteriota</taxon>
        <taxon>Methanonatronarchaeia</taxon>
        <taxon>Methanonatronarchaeales</taxon>
        <taxon>Methanonatronarchaeaceae</taxon>
        <taxon>Candidatus Methanohalarchaeum</taxon>
    </lineage>
</organism>
<dbReference type="STRING" id="1903181.BTN85_0723"/>
<keyword evidence="7" id="KW-0548">Nucleotidyltransferase</keyword>
<comment type="subcellular location">
    <subcellularLocation>
        <location evidence="1">Membrane</location>
        <topology evidence="1">Multi-pass membrane protein</topology>
    </subcellularLocation>
</comment>
<evidence type="ECO:0000313" key="8">
    <source>
        <dbReference type="Proteomes" id="UP000185744"/>
    </source>
</evidence>
<dbReference type="GO" id="GO:0016779">
    <property type="term" value="F:nucleotidyltransferase activity"/>
    <property type="evidence" value="ECO:0007669"/>
    <property type="project" value="UniProtKB-KW"/>
</dbReference>
<feature type="transmembrane region" description="Helical" evidence="6">
    <location>
        <begin position="12"/>
        <end position="28"/>
    </location>
</feature>
<comment type="caution">
    <text evidence="7">The sequence shown here is derived from an EMBL/GenBank/DDBJ whole genome shotgun (WGS) entry which is preliminary data.</text>
</comment>
<dbReference type="Proteomes" id="UP000185744">
    <property type="component" value="Unassembled WGS sequence"/>
</dbReference>
<comment type="similarity">
    <text evidence="2">Belongs to the TMEM19 family.</text>
</comment>
<protein>
    <submittedName>
        <fullName evidence="7">Cytidylyltransferase family enzyme</fullName>
    </submittedName>
</protein>
<accession>A0A1Q6DV56</accession>
<dbReference type="AlphaFoldDB" id="A0A1Q6DV56"/>
<keyword evidence="4 6" id="KW-1133">Transmembrane helix</keyword>
<name>A0A1Q6DV56_METT1</name>
<reference evidence="7" key="1">
    <citation type="submission" date="2016-12" db="EMBL/GenBank/DDBJ databases">
        <title>Discovery of methanogenic haloarchaea.</title>
        <authorList>
            <person name="Sorokin D.Y."/>
            <person name="Makarova K.S."/>
            <person name="Abbas B."/>
            <person name="Ferrer M."/>
            <person name="Golyshin P.N."/>
        </authorList>
    </citation>
    <scope>NUCLEOTIDE SEQUENCE [LARGE SCALE GENOMIC DNA]</scope>
    <source>
        <strain evidence="7">HMET1</strain>
    </source>
</reference>
<keyword evidence="7" id="KW-0808">Transferase</keyword>
<keyword evidence="3 6" id="KW-0812">Transmembrane</keyword>
<dbReference type="PANTHER" id="PTHR13353">
    <property type="entry name" value="TRANSMEMBRANE PROTEIN 19"/>
    <property type="match status" value="1"/>
</dbReference>
<dbReference type="FunCoup" id="A0A1Q6DV56">
    <property type="interactions" value="39"/>
</dbReference>
<sequence>MAIIAYRFKILSHNGIYLAFVIGIIISLTSGVGWLLILLSFVLAGFLSTRFGIEEKRRRKASEGNNGQRNIKNVFANGLAPLAIAILFWIHQNFFAGQAITRTAVSTAIGQNFYFTAYVGAVAAATSDTLASELGSLDRETRLITNLRKKVKPGSEGGISLIGELSTFIGGLLIGLIAFFLSGQKNILIIAPLAGVLGSHVDSLLGATLETRGVLSNEEVNIISTLFGSISALIMVFV</sequence>
<feature type="transmembrane region" description="Helical" evidence="6">
    <location>
        <begin position="74"/>
        <end position="95"/>
    </location>
</feature>
<gene>
    <name evidence="7" type="ORF">BTN85_0723</name>
</gene>
<proteinExistence type="inferred from homology"/>
<feature type="transmembrane region" description="Helical" evidence="6">
    <location>
        <begin position="34"/>
        <end position="53"/>
    </location>
</feature>
<evidence type="ECO:0000256" key="4">
    <source>
        <dbReference type="ARBA" id="ARBA00022989"/>
    </source>
</evidence>
<dbReference type="GO" id="GO:0016020">
    <property type="term" value="C:membrane"/>
    <property type="evidence" value="ECO:0007669"/>
    <property type="project" value="UniProtKB-SubCell"/>
</dbReference>
<dbReference type="EMBL" id="MSDW01000001">
    <property type="protein sequence ID" value="OKY78236.1"/>
    <property type="molecule type" value="Genomic_DNA"/>
</dbReference>
<evidence type="ECO:0000256" key="5">
    <source>
        <dbReference type="ARBA" id="ARBA00023136"/>
    </source>
</evidence>